<dbReference type="GO" id="GO:0034965">
    <property type="term" value="P:intronic box C/D snoRNA processing"/>
    <property type="evidence" value="ECO:0007669"/>
    <property type="project" value="TreeGrafter"/>
</dbReference>
<evidence type="ECO:0000259" key="2">
    <source>
        <dbReference type="Pfam" id="PF20976"/>
    </source>
</evidence>
<organism evidence="3 4">
    <name type="scientific">Apodospora peruviana</name>
    <dbReference type="NCBI Taxonomy" id="516989"/>
    <lineage>
        <taxon>Eukaryota</taxon>
        <taxon>Fungi</taxon>
        <taxon>Dikarya</taxon>
        <taxon>Ascomycota</taxon>
        <taxon>Pezizomycotina</taxon>
        <taxon>Sordariomycetes</taxon>
        <taxon>Sordariomycetidae</taxon>
        <taxon>Sordariales</taxon>
        <taxon>Lasiosphaeriaceae</taxon>
        <taxon>Apodospora</taxon>
    </lineage>
</organism>
<protein>
    <recommendedName>
        <fullName evidence="2">Ribonucleases P/MRP subunit Pop8-like domain-containing protein</fullName>
    </recommendedName>
</protein>
<dbReference type="EMBL" id="JAUEDM010000002">
    <property type="protein sequence ID" value="KAK3325621.1"/>
    <property type="molecule type" value="Genomic_DNA"/>
</dbReference>
<feature type="compositionally biased region" description="Basic and acidic residues" evidence="1">
    <location>
        <begin position="24"/>
        <end position="34"/>
    </location>
</feature>
<comment type="caution">
    <text evidence="3">The sequence shown here is derived from an EMBL/GenBank/DDBJ whole genome shotgun (WGS) entry which is preliminary data.</text>
</comment>
<gene>
    <name evidence="3" type="ORF">B0H66DRAFT_131143</name>
</gene>
<dbReference type="GO" id="GO:0000171">
    <property type="term" value="F:ribonuclease MRP activity"/>
    <property type="evidence" value="ECO:0007669"/>
    <property type="project" value="TreeGrafter"/>
</dbReference>
<dbReference type="GO" id="GO:0000172">
    <property type="term" value="C:ribonuclease MRP complex"/>
    <property type="evidence" value="ECO:0007669"/>
    <property type="project" value="InterPro"/>
</dbReference>
<dbReference type="Pfam" id="PF20976">
    <property type="entry name" value="Pop8"/>
    <property type="match status" value="1"/>
</dbReference>
<dbReference type="GO" id="GO:0004526">
    <property type="term" value="F:ribonuclease P activity"/>
    <property type="evidence" value="ECO:0007669"/>
    <property type="project" value="TreeGrafter"/>
</dbReference>
<dbReference type="AlphaFoldDB" id="A0AAE0MAP4"/>
<feature type="region of interest" description="Disordered" evidence="1">
    <location>
        <begin position="1"/>
        <end position="41"/>
    </location>
</feature>
<dbReference type="PANTHER" id="PTHR28173">
    <property type="entry name" value="RIBONUCLEASES P/MRP PROTEIN SUBUNIT POP8"/>
    <property type="match status" value="1"/>
</dbReference>
<dbReference type="PANTHER" id="PTHR28173:SF1">
    <property type="entry name" value="RIBONUCLEASES P_MRP PROTEIN SUBUNIT POP8"/>
    <property type="match status" value="1"/>
</dbReference>
<dbReference type="Proteomes" id="UP001283341">
    <property type="component" value="Unassembled WGS sequence"/>
</dbReference>
<dbReference type="GO" id="GO:0005655">
    <property type="term" value="C:nucleolar ribonuclease P complex"/>
    <property type="evidence" value="ECO:0007669"/>
    <property type="project" value="InterPro"/>
</dbReference>
<dbReference type="InterPro" id="IPR049128">
    <property type="entry name" value="Pop8-like_dom"/>
</dbReference>
<dbReference type="GO" id="GO:0008033">
    <property type="term" value="P:tRNA processing"/>
    <property type="evidence" value="ECO:0007669"/>
    <property type="project" value="InterPro"/>
</dbReference>
<sequence>MTDQMDIDDQVITDKMTKTTTTQESEHAQKADKPTKKKPSAAVRELKTCTIRSPPFAYVHLSSSSTGGHLSDQLEEEDPLDALQIRSYCTSALRQFLGDTGVATMLDILLVRERECYLRLPREDLAAFAAAITAFPGTKGSGGGGMMLLLQVRACGDWLGSLIGRVEEGVVWTCSSAGVAV</sequence>
<feature type="domain" description="Ribonucleases P/MRP subunit Pop8-like" evidence="2">
    <location>
        <begin position="55"/>
        <end position="135"/>
    </location>
</feature>
<proteinExistence type="predicted"/>
<name>A0AAE0MAP4_9PEZI</name>
<evidence type="ECO:0000313" key="3">
    <source>
        <dbReference type="EMBL" id="KAK3325621.1"/>
    </source>
</evidence>
<keyword evidence="4" id="KW-1185">Reference proteome</keyword>
<reference evidence="3" key="1">
    <citation type="journal article" date="2023" name="Mol. Phylogenet. Evol.">
        <title>Genome-scale phylogeny and comparative genomics of the fungal order Sordariales.</title>
        <authorList>
            <person name="Hensen N."/>
            <person name="Bonometti L."/>
            <person name="Westerberg I."/>
            <person name="Brannstrom I.O."/>
            <person name="Guillou S."/>
            <person name="Cros-Aarteil S."/>
            <person name="Calhoun S."/>
            <person name="Haridas S."/>
            <person name="Kuo A."/>
            <person name="Mondo S."/>
            <person name="Pangilinan J."/>
            <person name="Riley R."/>
            <person name="LaButti K."/>
            <person name="Andreopoulos B."/>
            <person name="Lipzen A."/>
            <person name="Chen C."/>
            <person name="Yan M."/>
            <person name="Daum C."/>
            <person name="Ng V."/>
            <person name="Clum A."/>
            <person name="Steindorff A."/>
            <person name="Ohm R.A."/>
            <person name="Martin F."/>
            <person name="Silar P."/>
            <person name="Natvig D.O."/>
            <person name="Lalanne C."/>
            <person name="Gautier V."/>
            <person name="Ament-Velasquez S.L."/>
            <person name="Kruys A."/>
            <person name="Hutchinson M.I."/>
            <person name="Powell A.J."/>
            <person name="Barry K."/>
            <person name="Miller A.N."/>
            <person name="Grigoriev I.V."/>
            <person name="Debuchy R."/>
            <person name="Gladieux P."/>
            <person name="Hiltunen Thoren M."/>
            <person name="Johannesson H."/>
        </authorList>
    </citation>
    <scope>NUCLEOTIDE SEQUENCE</scope>
    <source>
        <strain evidence="3">CBS 118394</strain>
    </source>
</reference>
<reference evidence="3" key="2">
    <citation type="submission" date="2023-06" db="EMBL/GenBank/DDBJ databases">
        <authorList>
            <consortium name="Lawrence Berkeley National Laboratory"/>
            <person name="Haridas S."/>
            <person name="Hensen N."/>
            <person name="Bonometti L."/>
            <person name="Westerberg I."/>
            <person name="Brannstrom I.O."/>
            <person name="Guillou S."/>
            <person name="Cros-Aarteil S."/>
            <person name="Calhoun S."/>
            <person name="Kuo A."/>
            <person name="Mondo S."/>
            <person name="Pangilinan J."/>
            <person name="Riley R."/>
            <person name="Labutti K."/>
            <person name="Andreopoulos B."/>
            <person name="Lipzen A."/>
            <person name="Chen C."/>
            <person name="Yanf M."/>
            <person name="Daum C."/>
            <person name="Ng V."/>
            <person name="Clum A."/>
            <person name="Steindorff A."/>
            <person name="Ohm R."/>
            <person name="Martin F."/>
            <person name="Silar P."/>
            <person name="Natvig D."/>
            <person name="Lalanne C."/>
            <person name="Gautier V."/>
            <person name="Ament-Velasquez S.L."/>
            <person name="Kruys A."/>
            <person name="Hutchinson M.I."/>
            <person name="Powell A.J."/>
            <person name="Barry K."/>
            <person name="Miller A.N."/>
            <person name="Grigoriev I.V."/>
            <person name="Debuchy R."/>
            <person name="Gladieux P."/>
            <person name="Thoren M.H."/>
            <person name="Johannesson H."/>
        </authorList>
    </citation>
    <scope>NUCLEOTIDE SEQUENCE</scope>
    <source>
        <strain evidence="3">CBS 118394</strain>
    </source>
</reference>
<evidence type="ECO:0000256" key="1">
    <source>
        <dbReference type="SAM" id="MobiDB-lite"/>
    </source>
</evidence>
<accession>A0AAE0MAP4</accession>
<evidence type="ECO:0000313" key="4">
    <source>
        <dbReference type="Proteomes" id="UP001283341"/>
    </source>
</evidence>
<feature type="compositionally biased region" description="Acidic residues" evidence="1">
    <location>
        <begin position="1"/>
        <end position="11"/>
    </location>
</feature>
<dbReference type="InterPro" id="IPR020347">
    <property type="entry name" value="Pop8"/>
</dbReference>
<dbReference type="GO" id="GO:0000294">
    <property type="term" value="P:nuclear-transcribed mRNA catabolic process, RNase MRP-dependent"/>
    <property type="evidence" value="ECO:0007669"/>
    <property type="project" value="TreeGrafter"/>
</dbReference>